<gene>
    <name evidence="7" type="primary">LOC115882717</name>
</gene>
<organism evidence="6 7">
    <name type="scientific">Sitophilus oryzae</name>
    <name type="common">Rice weevil</name>
    <name type="synonym">Curculio oryzae</name>
    <dbReference type="NCBI Taxonomy" id="7048"/>
    <lineage>
        <taxon>Eukaryota</taxon>
        <taxon>Metazoa</taxon>
        <taxon>Ecdysozoa</taxon>
        <taxon>Arthropoda</taxon>
        <taxon>Hexapoda</taxon>
        <taxon>Insecta</taxon>
        <taxon>Pterygota</taxon>
        <taxon>Neoptera</taxon>
        <taxon>Endopterygota</taxon>
        <taxon>Coleoptera</taxon>
        <taxon>Polyphaga</taxon>
        <taxon>Cucujiformia</taxon>
        <taxon>Curculionidae</taxon>
        <taxon>Dryophthorinae</taxon>
        <taxon>Sitophilus</taxon>
    </lineage>
</organism>
<evidence type="ECO:0000259" key="5">
    <source>
        <dbReference type="PROSITE" id="PS51319"/>
    </source>
</evidence>
<dbReference type="Pfam" id="PF08711">
    <property type="entry name" value="Med26"/>
    <property type="match status" value="1"/>
</dbReference>
<dbReference type="InterPro" id="IPR010684">
    <property type="entry name" value="RNA_pol_II_trans_fac_SIII_A"/>
</dbReference>
<dbReference type="PANTHER" id="PTHR15141:SF76">
    <property type="entry name" value="TRANSCRIPTION ELONGATION FACTOR B POLYPEPTIDE 3"/>
    <property type="match status" value="1"/>
</dbReference>
<dbReference type="OrthoDB" id="21513at2759"/>
<feature type="region of interest" description="Disordered" evidence="4">
    <location>
        <begin position="753"/>
        <end position="786"/>
    </location>
</feature>
<dbReference type="GO" id="GO:0070449">
    <property type="term" value="C:elongin complex"/>
    <property type="evidence" value="ECO:0007669"/>
    <property type="project" value="InterPro"/>
</dbReference>
<feature type="compositionally biased region" description="Basic residues" evidence="4">
    <location>
        <begin position="159"/>
        <end position="169"/>
    </location>
</feature>
<keyword evidence="7" id="KW-0648">Protein biosynthesis</keyword>
<feature type="compositionally biased region" description="Basic and acidic residues" evidence="4">
    <location>
        <begin position="82"/>
        <end position="97"/>
    </location>
</feature>
<dbReference type="RefSeq" id="XP_030756800.1">
    <property type="nucleotide sequence ID" value="XM_030900940.1"/>
</dbReference>
<dbReference type="InterPro" id="IPR003617">
    <property type="entry name" value="TFIIS/CRSP70_N_sub"/>
</dbReference>
<feature type="compositionally biased region" description="Basic and acidic residues" evidence="4">
    <location>
        <begin position="513"/>
        <end position="529"/>
    </location>
</feature>
<feature type="compositionally biased region" description="Polar residues" evidence="4">
    <location>
        <begin position="754"/>
        <end position="776"/>
    </location>
</feature>
<protein>
    <submittedName>
        <fullName evidence="7">Transcription elongation factor B polypeptide 3 isoform X1</fullName>
    </submittedName>
</protein>
<dbReference type="GO" id="GO:0003746">
    <property type="term" value="F:translation elongation factor activity"/>
    <property type="evidence" value="ECO:0007669"/>
    <property type="project" value="UniProtKB-KW"/>
</dbReference>
<reference evidence="7" key="1">
    <citation type="submission" date="2025-08" db="UniProtKB">
        <authorList>
            <consortium name="RefSeq"/>
        </authorList>
    </citation>
    <scope>IDENTIFICATION</scope>
    <source>
        <tissue evidence="7">Gonads</tissue>
    </source>
</reference>
<dbReference type="GeneID" id="115882717"/>
<dbReference type="InterPro" id="IPR017923">
    <property type="entry name" value="TFIIS_N"/>
</dbReference>
<dbReference type="Pfam" id="PF06881">
    <property type="entry name" value="Elongin_A"/>
    <property type="match status" value="1"/>
</dbReference>
<evidence type="ECO:0000313" key="7">
    <source>
        <dbReference type="RefSeq" id="XP_030756800.1"/>
    </source>
</evidence>
<dbReference type="Gene3D" id="6.10.250.3180">
    <property type="match status" value="1"/>
</dbReference>
<evidence type="ECO:0000256" key="1">
    <source>
        <dbReference type="ARBA" id="ARBA00004123"/>
    </source>
</evidence>
<accession>A0A6J2Y1B3</accession>
<dbReference type="SMART" id="SM00509">
    <property type="entry name" value="TFS2N"/>
    <property type="match status" value="1"/>
</dbReference>
<dbReference type="GO" id="GO:0006368">
    <property type="term" value="P:transcription elongation by RNA polymerase II"/>
    <property type="evidence" value="ECO:0007669"/>
    <property type="project" value="InterPro"/>
</dbReference>
<keyword evidence="6" id="KW-1185">Reference proteome</keyword>
<proteinExistence type="predicted"/>
<evidence type="ECO:0000313" key="6">
    <source>
        <dbReference type="Proteomes" id="UP000504635"/>
    </source>
</evidence>
<feature type="compositionally biased region" description="Basic and acidic residues" evidence="4">
    <location>
        <begin position="361"/>
        <end position="453"/>
    </location>
</feature>
<dbReference type="KEGG" id="soy:115882717"/>
<feature type="compositionally biased region" description="Basic and acidic residues" evidence="4">
    <location>
        <begin position="279"/>
        <end position="352"/>
    </location>
</feature>
<feature type="compositionally biased region" description="Low complexity" evidence="4">
    <location>
        <begin position="454"/>
        <end position="470"/>
    </location>
</feature>
<feature type="region of interest" description="Disordered" evidence="4">
    <location>
        <begin position="82"/>
        <end position="484"/>
    </location>
</feature>
<dbReference type="InterPro" id="IPR035441">
    <property type="entry name" value="TFIIS/LEDGF_dom_sf"/>
</dbReference>
<dbReference type="InterPro" id="IPR051870">
    <property type="entry name" value="Elongin-A_domain"/>
</dbReference>
<keyword evidence="2 3" id="KW-0539">Nucleus</keyword>
<sequence length="829" mass="93211">MSESEKRLINAIKHYQDSLDRHANSGTSEKLLHAIDKLSRLPIKVCHLEETGVGRTVNALKKVGGTVGENARILVDKWKSMVKGEEEAEQELEKENEADNDEAESPDDEDAGESLQICENETGSDLEKEAEKSEEDTDKHQRTPSKKDSKYKEKESKSKERHKNQSKRSHSSDDSSSSDEETKHKSKSHKSHHKSSKSSRKSSSSDSNSESDSDESNSDRKSASRKSRSRKSSSSSESSESESSEEDSSVERKSKKSSSHHHSDKKHMKRHNSSDSEDSDTKHKSKSSKEKREKSSESKNNKHKSESTSKDRKTPKVKESDNEIKKSSKSEDRTKTKDDKSKRDNHDKKESSRSSSSKSTSSEKEKSKAKNDVENERHKSKVSETSESKKSSSKSDKNHKSEKKRERESSTERSPSKRAKESKDSSSERSKSKDKKEKDNADNKKDKNVKKESGGSTSNNKNNKLKPQQKSAVKSINGIDSESGASFADVLGMLEPSMYKSKKKSNDTLVVQEKVKTKEDKSQKLEKQNKSSTSSSSSSSSVPIPEELSLLKEPNLEPLDINISSLLPSITPNNYRPVSFPIDTQPKKFLSQDEALNHVISAKHQRTKVYSGNKVGCGKVPSLFDMCTRILQDNIDALEYTGGVPYSILKPILEKGTPDQLFQLEFHNPYLIEDSDELWLLHCQKEFRNKKREELESWREMYMRCLDEREAKLKALTANIKQAQDKCIPVRTTKLAYVDSVAKPPRNIARRQAKNGTSIDIRKPSTTPTERLSQLAKSGEAGKMSVPNPGRVAVERSNNHSHSSHLKPKKAPLMAKTLSFLKGTRFGRR</sequence>
<feature type="compositionally biased region" description="Acidic residues" evidence="4">
    <location>
        <begin position="98"/>
        <end position="112"/>
    </location>
</feature>
<feature type="compositionally biased region" description="Low complexity" evidence="4">
    <location>
        <begin position="531"/>
        <end position="541"/>
    </location>
</feature>
<dbReference type="PROSITE" id="PS51319">
    <property type="entry name" value="TFIIS_N"/>
    <property type="match status" value="1"/>
</dbReference>
<comment type="subcellular location">
    <subcellularLocation>
        <location evidence="1 3">Nucleus</location>
    </subcellularLocation>
</comment>
<feature type="compositionally biased region" description="Acidic residues" evidence="4">
    <location>
        <begin position="239"/>
        <end position="248"/>
    </location>
</feature>
<dbReference type="Gene3D" id="1.20.930.10">
    <property type="entry name" value="Conserved domain common to transcription factors TFIIS, elongin A, CRSP70"/>
    <property type="match status" value="1"/>
</dbReference>
<dbReference type="PANTHER" id="PTHR15141">
    <property type="entry name" value="TRANSCRIPTION ELONGATION FACTOR B POLYPEPTIDE 3"/>
    <property type="match status" value="1"/>
</dbReference>
<feature type="region of interest" description="Disordered" evidence="4">
    <location>
        <begin position="513"/>
        <end position="545"/>
    </location>
</feature>
<evidence type="ECO:0000256" key="2">
    <source>
        <dbReference type="ARBA" id="ARBA00023242"/>
    </source>
</evidence>
<dbReference type="SUPFAM" id="SSF47676">
    <property type="entry name" value="Conserved domain common to transcription factors TFIIS, elongin A, CRSP70"/>
    <property type="match status" value="1"/>
</dbReference>
<dbReference type="FunCoup" id="A0A6J2Y1B3">
    <property type="interactions" value="2033"/>
</dbReference>
<feature type="compositionally biased region" description="Basic and acidic residues" evidence="4">
    <location>
        <begin position="125"/>
        <end position="158"/>
    </location>
</feature>
<dbReference type="Proteomes" id="UP000504635">
    <property type="component" value="Unplaced"/>
</dbReference>
<feature type="domain" description="TFIIS N-terminal" evidence="5">
    <location>
        <begin position="10"/>
        <end position="85"/>
    </location>
</feature>
<dbReference type="AlphaFoldDB" id="A0A6J2Y1B3"/>
<evidence type="ECO:0000256" key="3">
    <source>
        <dbReference type="PROSITE-ProRule" id="PRU00649"/>
    </source>
</evidence>
<name>A0A6J2Y1B3_SITOR</name>
<feature type="compositionally biased region" description="Polar residues" evidence="4">
    <location>
        <begin position="471"/>
        <end position="484"/>
    </location>
</feature>
<feature type="compositionally biased region" description="Basic residues" evidence="4">
    <location>
        <begin position="253"/>
        <end position="271"/>
    </location>
</feature>
<evidence type="ECO:0000256" key="4">
    <source>
        <dbReference type="SAM" id="MobiDB-lite"/>
    </source>
</evidence>
<keyword evidence="7" id="KW-0251">Elongation factor</keyword>
<feature type="compositionally biased region" description="Basic residues" evidence="4">
    <location>
        <begin position="184"/>
        <end position="200"/>
    </location>
</feature>
<dbReference type="InParanoid" id="A0A6J2Y1B3"/>